<keyword evidence="4" id="KW-1185">Reference proteome</keyword>
<evidence type="ECO:0000259" key="2">
    <source>
        <dbReference type="Pfam" id="PF04480"/>
    </source>
</evidence>
<organism evidence="3 4">
    <name type="scientific">Sphingomonas parapaucimobilis NBRC 15100</name>
    <dbReference type="NCBI Taxonomy" id="1219049"/>
    <lineage>
        <taxon>Bacteria</taxon>
        <taxon>Pseudomonadati</taxon>
        <taxon>Pseudomonadota</taxon>
        <taxon>Alphaproteobacteria</taxon>
        <taxon>Sphingomonadales</taxon>
        <taxon>Sphingomonadaceae</taxon>
        <taxon>Sphingomonas</taxon>
    </lineage>
</organism>
<proteinExistence type="predicted"/>
<accession>A0A0A1WAU0</accession>
<dbReference type="Gene3D" id="3.40.960.10">
    <property type="entry name" value="VSR Endonuclease"/>
    <property type="match status" value="1"/>
</dbReference>
<dbReference type="InterPro" id="IPR011335">
    <property type="entry name" value="Restrct_endonuc-II-like"/>
</dbReference>
<dbReference type="SUPFAM" id="SSF52980">
    <property type="entry name" value="Restriction endonuclease-like"/>
    <property type="match status" value="1"/>
</dbReference>
<reference evidence="3 4" key="1">
    <citation type="submission" date="2014-11" db="EMBL/GenBank/DDBJ databases">
        <title>Whole genome shotgun sequence of Sphingomonas parapaucimobilis NBRC 15100.</title>
        <authorList>
            <person name="Katano-Makiyama Y."/>
            <person name="Hosoyama A."/>
            <person name="Hashimoto M."/>
            <person name="Hosoyama Y."/>
            <person name="Noguchi M."/>
            <person name="Numata M."/>
            <person name="Tsuchikane K."/>
            <person name="Hirakata S."/>
            <person name="Uohara A."/>
            <person name="Shimodaira J."/>
            <person name="Ohji S."/>
            <person name="Ichikawa N."/>
            <person name="Kimura A."/>
            <person name="Yamazoe A."/>
            <person name="Fujita N."/>
        </authorList>
    </citation>
    <scope>NUCLEOTIDE SEQUENCE [LARGE SCALE GENOMIC DNA]</scope>
    <source>
        <strain evidence="3 4">NBRC 15100</strain>
    </source>
</reference>
<comment type="caution">
    <text evidence="3">The sequence shown here is derived from an EMBL/GenBank/DDBJ whole genome shotgun (WGS) entry which is preliminary data.</text>
</comment>
<dbReference type="EMBL" id="BBPI01000072">
    <property type="protein sequence ID" value="GAM02064.1"/>
    <property type="molecule type" value="Genomic_DNA"/>
</dbReference>
<dbReference type="AlphaFoldDB" id="A0A0A1WAU0"/>
<dbReference type="InterPro" id="IPR047216">
    <property type="entry name" value="Endonuclease_DUF559_bact"/>
</dbReference>
<evidence type="ECO:0000313" key="3">
    <source>
        <dbReference type="EMBL" id="GAM02064.1"/>
    </source>
</evidence>
<dbReference type="RefSeq" id="WP_042489738.1">
    <property type="nucleotide sequence ID" value="NZ_BBPI01000072.1"/>
</dbReference>
<sequence length="130" mass="14718">MRGDAQGLTKRQRLPATTVARSRELRQNAGEPERRLWRVLREALPMMKFRRQVPMGPYHADFCSHAAQLIIEIDGDDHATKQDSDAARTRFLEHEGYDVIRFANADVMTNLDGVVAAIGARIAHKQKGRP</sequence>
<name>A0A0A1WAU0_9SPHN</name>
<dbReference type="CDD" id="cd01038">
    <property type="entry name" value="Endonuclease_DUF559"/>
    <property type="match status" value="1"/>
</dbReference>
<dbReference type="Pfam" id="PF04480">
    <property type="entry name" value="DUF559"/>
    <property type="match status" value="1"/>
</dbReference>
<feature type="domain" description="DUF559" evidence="2">
    <location>
        <begin position="19"/>
        <end position="121"/>
    </location>
</feature>
<evidence type="ECO:0000256" key="1">
    <source>
        <dbReference type="SAM" id="MobiDB-lite"/>
    </source>
</evidence>
<dbReference type="PANTHER" id="PTHR38590">
    <property type="entry name" value="BLL0828 PROTEIN"/>
    <property type="match status" value="1"/>
</dbReference>
<dbReference type="Proteomes" id="UP000032305">
    <property type="component" value="Unassembled WGS sequence"/>
</dbReference>
<dbReference type="OrthoDB" id="9798754at2"/>
<evidence type="ECO:0000313" key="4">
    <source>
        <dbReference type="Proteomes" id="UP000032305"/>
    </source>
</evidence>
<gene>
    <name evidence="3" type="ORF">SP5_072_00460</name>
</gene>
<protein>
    <recommendedName>
        <fullName evidence="2">DUF559 domain-containing protein</fullName>
    </recommendedName>
</protein>
<dbReference type="PANTHER" id="PTHR38590:SF1">
    <property type="entry name" value="BLL0828 PROTEIN"/>
    <property type="match status" value="1"/>
</dbReference>
<dbReference type="InterPro" id="IPR007569">
    <property type="entry name" value="DUF559"/>
</dbReference>
<feature type="compositionally biased region" description="Basic and acidic residues" evidence="1">
    <location>
        <begin position="21"/>
        <end position="30"/>
    </location>
</feature>
<dbReference type="eggNOG" id="COG2852">
    <property type="taxonomic scope" value="Bacteria"/>
</dbReference>
<feature type="region of interest" description="Disordered" evidence="1">
    <location>
        <begin position="1"/>
        <end position="30"/>
    </location>
</feature>